<evidence type="ECO:0000313" key="1">
    <source>
        <dbReference type="EMBL" id="CAE0366652.1"/>
    </source>
</evidence>
<name>A0A7S3NKJ9_9STRA</name>
<accession>A0A7S3NKJ9</accession>
<protein>
    <submittedName>
        <fullName evidence="1">Uncharacterized protein</fullName>
    </submittedName>
</protein>
<dbReference type="EMBL" id="HBIJ01010797">
    <property type="protein sequence ID" value="CAE0366652.1"/>
    <property type="molecule type" value="Transcribed_RNA"/>
</dbReference>
<gene>
    <name evidence="1" type="ORF">ALAG00032_LOCUS7400</name>
</gene>
<dbReference type="AlphaFoldDB" id="A0A7S3NKJ9"/>
<sequence>MIVIRILFFQLPDKSFNCAHLPSQLHNRQLHIHIANIARASTDLGLPTSGVHRTDISLALIDGTLRLVEIQDIVGHSFALVRILLLHTEVPHSPAALAVASIGGTKFEGCIDINATTPMNLRGKRVCFCSQSDAHHLLLRYECTYLHFRTIFSTSTSTK</sequence>
<organism evidence="1">
    <name type="scientific">Aureoumbra lagunensis</name>
    <dbReference type="NCBI Taxonomy" id="44058"/>
    <lineage>
        <taxon>Eukaryota</taxon>
        <taxon>Sar</taxon>
        <taxon>Stramenopiles</taxon>
        <taxon>Ochrophyta</taxon>
        <taxon>Pelagophyceae</taxon>
        <taxon>Pelagomonadales</taxon>
        <taxon>Aureoumbra</taxon>
    </lineage>
</organism>
<reference evidence="1" key="1">
    <citation type="submission" date="2021-01" db="EMBL/GenBank/DDBJ databases">
        <authorList>
            <person name="Corre E."/>
            <person name="Pelletier E."/>
            <person name="Niang G."/>
            <person name="Scheremetjew M."/>
            <person name="Finn R."/>
            <person name="Kale V."/>
            <person name="Holt S."/>
            <person name="Cochrane G."/>
            <person name="Meng A."/>
            <person name="Brown T."/>
            <person name="Cohen L."/>
        </authorList>
    </citation>
    <scope>NUCLEOTIDE SEQUENCE</scope>
    <source>
        <strain evidence="1">CCMP1510</strain>
    </source>
</reference>
<proteinExistence type="predicted"/>